<feature type="transmembrane region" description="Helical" evidence="1">
    <location>
        <begin position="149"/>
        <end position="175"/>
    </location>
</feature>
<feature type="transmembrane region" description="Helical" evidence="1">
    <location>
        <begin position="37"/>
        <end position="61"/>
    </location>
</feature>
<evidence type="ECO:0008006" key="4">
    <source>
        <dbReference type="Google" id="ProtNLM"/>
    </source>
</evidence>
<sequence length="368" mass="39951">MAPRRGGSSYSSSSGCGACLDELELYGFHWRSSRTNALFAFAIIATLVLFACLVLATRFKWVRRGGRDSLRTIGYVFAAFSMMSYYILATIVIALEETETVVTRLYYIAYILQSGAVRIGEVVILAIIIRTLYASTASSMVTHLPPINIVSTILLALQSFAGWILYSIGTGWVIASGSSYGRPRTLNLNGRYVDLAYDCLYFIVTIMAVVFAALLFVKERSKGTLVMVAVVAPGLFFRSLFALVSDAVATFPDEVRTKDYINVSWAASFISVLSTMAIFLGIALIGILSPRAGNPMMTQQQPTKYNSEMPSAYVQNGAPTAYQSNAPVYYNTGAPTAYNNGQPAYNNGAPAAPYQGIEPVGHQPSHIA</sequence>
<evidence type="ECO:0000313" key="3">
    <source>
        <dbReference type="Proteomes" id="UP000254866"/>
    </source>
</evidence>
<keyword evidence="1" id="KW-0472">Membrane</keyword>
<dbReference type="RefSeq" id="XP_031867118.1">
    <property type="nucleotide sequence ID" value="XM_032016827.1"/>
</dbReference>
<keyword evidence="1" id="KW-1133">Transmembrane helix</keyword>
<reference evidence="2 3" key="1">
    <citation type="journal article" date="2018" name="IMA Fungus">
        <title>IMA Genome-F 9: Draft genome sequence of Annulohypoxylon stygium, Aspergillus mulundensis, Berkeleyomyces basicola (syn. Thielaviopsis basicola), Ceratocystis smalleyi, two Cercospora beticola strains, Coleophoma cylindrospora, Fusarium fracticaudum, Phialophora cf. hyalina, and Morchella septimelata.</title>
        <authorList>
            <person name="Wingfield B.D."/>
            <person name="Bills G.F."/>
            <person name="Dong Y."/>
            <person name="Huang W."/>
            <person name="Nel W.J."/>
            <person name="Swalarsk-Parry B.S."/>
            <person name="Vaghefi N."/>
            <person name="Wilken P.M."/>
            <person name="An Z."/>
            <person name="de Beer Z.W."/>
            <person name="De Vos L."/>
            <person name="Chen L."/>
            <person name="Duong T.A."/>
            <person name="Gao Y."/>
            <person name="Hammerbacher A."/>
            <person name="Kikkert J.R."/>
            <person name="Li Y."/>
            <person name="Li H."/>
            <person name="Li K."/>
            <person name="Li Q."/>
            <person name="Liu X."/>
            <person name="Ma X."/>
            <person name="Naidoo K."/>
            <person name="Pethybridge S.J."/>
            <person name="Sun J."/>
            <person name="Steenkamp E.T."/>
            <person name="van der Nest M.A."/>
            <person name="van Wyk S."/>
            <person name="Wingfield M.J."/>
            <person name="Xiong C."/>
            <person name="Yue Q."/>
            <person name="Zhang X."/>
        </authorList>
    </citation>
    <scope>NUCLEOTIDE SEQUENCE [LARGE SCALE GENOMIC DNA]</scope>
    <source>
        <strain evidence="2 3">BP 5553</strain>
    </source>
</reference>
<dbReference type="Proteomes" id="UP000254866">
    <property type="component" value="Unassembled WGS sequence"/>
</dbReference>
<feature type="transmembrane region" description="Helical" evidence="1">
    <location>
        <begin position="265"/>
        <end position="288"/>
    </location>
</feature>
<proteinExistence type="predicted"/>
<name>A0A370TG08_9HELO</name>
<dbReference type="OrthoDB" id="3440177at2759"/>
<gene>
    <name evidence="2" type="ORF">BP5553_08204</name>
</gene>
<dbReference type="AlphaFoldDB" id="A0A370TG08"/>
<dbReference type="EMBL" id="NPIC01000008">
    <property type="protein sequence ID" value="RDL33836.1"/>
    <property type="molecule type" value="Genomic_DNA"/>
</dbReference>
<evidence type="ECO:0000313" key="2">
    <source>
        <dbReference type="EMBL" id="RDL33836.1"/>
    </source>
</evidence>
<dbReference type="GeneID" id="43601053"/>
<feature type="transmembrane region" description="Helical" evidence="1">
    <location>
        <begin position="73"/>
        <end position="95"/>
    </location>
</feature>
<protein>
    <recommendedName>
        <fullName evidence="4">Integral membrane protein</fullName>
    </recommendedName>
</protein>
<feature type="transmembrane region" description="Helical" evidence="1">
    <location>
        <begin position="224"/>
        <end position="245"/>
    </location>
</feature>
<keyword evidence="3" id="KW-1185">Reference proteome</keyword>
<comment type="caution">
    <text evidence="2">The sequence shown here is derived from an EMBL/GenBank/DDBJ whole genome shotgun (WGS) entry which is preliminary data.</text>
</comment>
<dbReference type="PROSITE" id="PS51257">
    <property type="entry name" value="PROKAR_LIPOPROTEIN"/>
    <property type="match status" value="1"/>
</dbReference>
<feature type="transmembrane region" description="Helical" evidence="1">
    <location>
        <begin position="107"/>
        <end position="129"/>
    </location>
</feature>
<evidence type="ECO:0000256" key="1">
    <source>
        <dbReference type="SAM" id="Phobius"/>
    </source>
</evidence>
<keyword evidence="1" id="KW-0812">Transmembrane</keyword>
<feature type="transmembrane region" description="Helical" evidence="1">
    <location>
        <begin position="195"/>
        <end position="217"/>
    </location>
</feature>
<accession>A0A370TG08</accession>
<organism evidence="2 3">
    <name type="scientific">Venustampulla echinocandica</name>
    <dbReference type="NCBI Taxonomy" id="2656787"/>
    <lineage>
        <taxon>Eukaryota</taxon>
        <taxon>Fungi</taxon>
        <taxon>Dikarya</taxon>
        <taxon>Ascomycota</taxon>
        <taxon>Pezizomycotina</taxon>
        <taxon>Leotiomycetes</taxon>
        <taxon>Helotiales</taxon>
        <taxon>Pleuroascaceae</taxon>
        <taxon>Venustampulla</taxon>
    </lineage>
</organism>